<dbReference type="HOGENOM" id="CLU_108339_0_0_2"/>
<evidence type="ECO:0000313" key="2">
    <source>
        <dbReference type="EMBL" id="AIG97930.1"/>
    </source>
</evidence>
<keyword evidence="2" id="KW-0969">Cilium</keyword>
<evidence type="ECO:0000313" key="3">
    <source>
        <dbReference type="Proteomes" id="UP000028501"/>
    </source>
</evidence>
<dbReference type="Proteomes" id="UP000028501">
    <property type="component" value="Chromosome"/>
</dbReference>
<protein>
    <submittedName>
        <fullName evidence="2">Archaebacterial flagellin</fullName>
    </submittedName>
</protein>
<dbReference type="RefSeq" id="WP_048095512.1">
    <property type="nucleotide sequence ID" value="NZ_CP006577.1"/>
</dbReference>
<keyword evidence="2" id="KW-0282">Flagellum</keyword>
<reference evidence="2 3" key="1">
    <citation type="submission" date="2013-07" db="EMBL/GenBank/DDBJ databases">
        <title>Genome of Archaeoglobus fulgidus.</title>
        <authorList>
            <person name="Fiebig A."/>
            <person name="Birkeland N.-K."/>
        </authorList>
    </citation>
    <scope>NUCLEOTIDE SEQUENCE [LARGE SCALE GENOMIC DNA]</scope>
    <source>
        <strain evidence="2 3">DSM 8774</strain>
    </source>
</reference>
<dbReference type="GO" id="GO:0097588">
    <property type="term" value="P:archaeal or bacterial-type flagellum-dependent cell motility"/>
    <property type="evidence" value="ECO:0007669"/>
    <property type="project" value="InterPro"/>
</dbReference>
<keyword evidence="1" id="KW-0812">Transmembrane</keyword>
<dbReference type="Pfam" id="PF01917">
    <property type="entry name" value="Flagellin_arch-type"/>
    <property type="match status" value="1"/>
</dbReference>
<dbReference type="AlphaFoldDB" id="A0A075WBY6"/>
<proteinExistence type="predicted"/>
<keyword evidence="2" id="KW-0966">Cell projection</keyword>
<keyword evidence="1" id="KW-0472">Membrane</keyword>
<dbReference type="GO" id="GO:0005198">
    <property type="term" value="F:structural molecule activity"/>
    <property type="evidence" value="ECO:0007669"/>
    <property type="project" value="InterPro"/>
</dbReference>
<dbReference type="KEGG" id="afg:AFULGI_00011490"/>
<keyword evidence="1" id="KW-1133">Transmembrane helix</keyword>
<feature type="transmembrane region" description="Helical" evidence="1">
    <location>
        <begin position="6"/>
        <end position="27"/>
    </location>
</feature>
<evidence type="ECO:0000256" key="1">
    <source>
        <dbReference type="SAM" id="Phobius"/>
    </source>
</evidence>
<name>A0A075WBY6_ARCFL</name>
<dbReference type="GeneID" id="24794661"/>
<dbReference type="InterPro" id="IPR002774">
    <property type="entry name" value="Flagellin_arc-type"/>
</dbReference>
<organism evidence="2 3">
    <name type="scientific">Archaeoglobus fulgidus DSM 8774</name>
    <dbReference type="NCBI Taxonomy" id="1344584"/>
    <lineage>
        <taxon>Archaea</taxon>
        <taxon>Methanobacteriati</taxon>
        <taxon>Methanobacteriota</taxon>
        <taxon>Archaeoglobi</taxon>
        <taxon>Archaeoglobales</taxon>
        <taxon>Archaeoglobaceae</taxon>
        <taxon>Archaeoglobus</taxon>
    </lineage>
</organism>
<dbReference type="EMBL" id="CP006577">
    <property type="protein sequence ID" value="AIG97930.1"/>
    <property type="molecule type" value="Genomic_DNA"/>
</dbReference>
<accession>A0A075WBY6</accession>
<sequence>MAREVISTSILMIATVVAVTAAIMVILPAVKDLAHSYTSVSGNLNEKVETDIEIIFVKVTSNATKVNVYFWVKNTGSTRLDADLIRMSDIFFTSSTTYLHFTGSDTGVTFTIENGDGDEYWERGETLKVAVENIDANQMPQDEYLLTFVLYNGVRANDYFSW</sequence>
<gene>
    <name evidence="2" type="ORF">AFULGI_00011490</name>
</gene>